<dbReference type="Proteomes" id="UP000535511">
    <property type="component" value="Unassembled WGS sequence"/>
</dbReference>
<keyword evidence="2" id="KW-0328">Glycosyltransferase</keyword>
<dbReference type="SUPFAM" id="SSF53474">
    <property type="entry name" value="alpha/beta-Hydrolases"/>
    <property type="match status" value="1"/>
</dbReference>
<dbReference type="AlphaFoldDB" id="A0A7Y9J9J8"/>
<dbReference type="CDD" id="cd06223">
    <property type="entry name" value="PRTases_typeI"/>
    <property type="match status" value="1"/>
</dbReference>
<evidence type="ECO:0000313" key="3">
    <source>
        <dbReference type="Proteomes" id="UP000535511"/>
    </source>
</evidence>
<organism evidence="2 3">
    <name type="scientific">Nocardioides panaciterrulae</name>
    <dbReference type="NCBI Taxonomy" id="661492"/>
    <lineage>
        <taxon>Bacteria</taxon>
        <taxon>Bacillati</taxon>
        <taxon>Actinomycetota</taxon>
        <taxon>Actinomycetes</taxon>
        <taxon>Propionibacteriales</taxon>
        <taxon>Nocardioidaceae</taxon>
        <taxon>Nocardioides</taxon>
    </lineage>
</organism>
<gene>
    <name evidence="2" type="ORF">BJZ21_000259</name>
</gene>
<dbReference type="RefSeq" id="WP_179662101.1">
    <property type="nucleotide sequence ID" value="NZ_JACCBG010000001.1"/>
</dbReference>
<dbReference type="InterPro" id="IPR029058">
    <property type="entry name" value="AB_hydrolase_fold"/>
</dbReference>
<dbReference type="GO" id="GO:0016757">
    <property type="term" value="F:glycosyltransferase activity"/>
    <property type="evidence" value="ECO:0007669"/>
    <property type="project" value="UniProtKB-KW"/>
</dbReference>
<evidence type="ECO:0000313" key="2">
    <source>
        <dbReference type="EMBL" id="NYD40176.1"/>
    </source>
</evidence>
<sequence length="440" mass="46255">MMFEDREDAGRRLARALERHRGADVVVLGLPRGGVPVAFEVARALRAPLDVLCVRKLGVPFQPELAAGAVGEDGVVVVNPDVVAAARLGPAELDALQRRGAAELEEQVRRWRGVAPRQPLSGRIALVVDDGIATGATARAACQVARAHGAARVVLAVPVAAHQAVTALSQIADEVVCLDQPAEFWAVGQAYRHFGQTSDAEVTALLQAATWPSAATVREQTRRRDVAIPVTGADRPLAGLLDLPPDPVGIVAFAHGSGSSRLSPRNQQVAQVLGAAGLGTLLMDLLTAREDGDRRLVFDIGFLADRLAGACRWLRQQPGCTQLPLGLFGASTGAAAALTAAGDPLLRVSAVVSRGGRPDLAEQLPRVHTPTLLLVGGRDTEVLRLNRLAQRQLPDASLVVVPGATHLFEEPGTLEQVAVLARDWFLAHLAPGDRHGTAAG</sequence>
<name>A0A7Y9J9J8_9ACTN</name>
<evidence type="ECO:0000259" key="1">
    <source>
        <dbReference type="Pfam" id="PF00156"/>
    </source>
</evidence>
<dbReference type="Gene3D" id="3.30.1310.20">
    <property type="entry name" value="PRTase-like"/>
    <property type="match status" value="1"/>
</dbReference>
<dbReference type="Pfam" id="PF00156">
    <property type="entry name" value="Pribosyltran"/>
    <property type="match status" value="1"/>
</dbReference>
<keyword evidence="2" id="KW-0378">Hydrolase</keyword>
<dbReference type="InterPro" id="IPR000836">
    <property type="entry name" value="PRTase_dom"/>
</dbReference>
<dbReference type="Gene3D" id="3.40.50.2020">
    <property type="match status" value="1"/>
</dbReference>
<comment type="caution">
    <text evidence="2">The sequence shown here is derived from an EMBL/GenBank/DDBJ whole genome shotgun (WGS) entry which is preliminary data.</text>
</comment>
<keyword evidence="2" id="KW-0808">Transferase</keyword>
<protein>
    <submittedName>
        <fullName evidence="2">Putative phosphoribosyltransferase/dienelactone hydrolase</fullName>
    </submittedName>
</protein>
<keyword evidence="3" id="KW-1185">Reference proteome</keyword>
<dbReference type="SUPFAM" id="SSF53271">
    <property type="entry name" value="PRTase-like"/>
    <property type="match status" value="1"/>
</dbReference>
<reference evidence="2 3" key="1">
    <citation type="submission" date="2020-07" db="EMBL/GenBank/DDBJ databases">
        <title>Sequencing the genomes of 1000 actinobacteria strains.</title>
        <authorList>
            <person name="Klenk H.-P."/>
        </authorList>
    </citation>
    <scope>NUCLEOTIDE SEQUENCE [LARGE SCALE GENOMIC DNA]</scope>
    <source>
        <strain evidence="2 3">DSM 21350</strain>
    </source>
</reference>
<accession>A0A7Y9J9J8</accession>
<dbReference type="GO" id="GO:0016787">
    <property type="term" value="F:hydrolase activity"/>
    <property type="evidence" value="ECO:0007669"/>
    <property type="project" value="UniProtKB-KW"/>
</dbReference>
<dbReference type="Gene3D" id="3.40.50.1820">
    <property type="entry name" value="alpha/beta hydrolase"/>
    <property type="match status" value="1"/>
</dbReference>
<proteinExistence type="predicted"/>
<dbReference type="InterPro" id="IPR029057">
    <property type="entry name" value="PRTase-like"/>
</dbReference>
<feature type="domain" description="Phosphoribosyltransferase" evidence="1">
    <location>
        <begin position="6"/>
        <end position="186"/>
    </location>
</feature>
<dbReference type="EMBL" id="JACCBG010000001">
    <property type="protein sequence ID" value="NYD40176.1"/>
    <property type="molecule type" value="Genomic_DNA"/>
</dbReference>